<dbReference type="Proteomes" id="UP000515908">
    <property type="component" value="Chromosome 04"/>
</dbReference>
<dbReference type="GO" id="GO:0030134">
    <property type="term" value="C:COPII-coated ER to Golgi transport vesicle"/>
    <property type="evidence" value="ECO:0007669"/>
    <property type="project" value="TreeGrafter"/>
</dbReference>
<dbReference type="AlphaFoldDB" id="A0A7G2C845"/>
<keyword evidence="7 9" id="KW-0333">Golgi apparatus</keyword>
<evidence type="ECO:0000313" key="12">
    <source>
        <dbReference type="Proteomes" id="UP000515908"/>
    </source>
</evidence>
<feature type="transmembrane region" description="Helical" evidence="9">
    <location>
        <begin position="206"/>
        <end position="230"/>
    </location>
</feature>
<evidence type="ECO:0000256" key="2">
    <source>
        <dbReference type="ARBA" id="ARBA00022448"/>
    </source>
</evidence>
<sequence length="300" mass="32664">MAYNNNFSYPGQQPAPYSPPPPQGGGGGFPFNPTPGGADEMMLKMGLQYGTNYIESGLKKGEEGILSYMPFISNLHCYFAVTNAYVKKKLGLICFPFLNKFPPSEDDSSSAFSVANNNNFGNTGGNPPPMKLPSQDYYVNDLYIPTMAATTYVILSAVAFGLIHGSPVTAEYLFSTITAVVVWYLLELAVIKVASMALLIVHPATVLDLCAICGYKYVLICVALLIRLTIWIERSFILFSVLATYILLANSFLSFGLIKRQGSGGTVGGRPVARARLLALIIVAVQIPSTVWMLWRPFKV</sequence>
<dbReference type="OrthoDB" id="337750at2759"/>
<reference evidence="11 12" key="1">
    <citation type="submission" date="2020-08" db="EMBL/GenBank/DDBJ databases">
        <authorList>
            <person name="Newling K."/>
            <person name="Davey J."/>
            <person name="Forrester S."/>
        </authorList>
    </citation>
    <scope>NUCLEOTIDE SEQUENCE [LARGE SCALE GENOMIC DNA]</scope>
    <source>
        <strain evidence="12">Crithidia deanei Carvalho (ATCC PRA-265)</strain>
    </source>
</reference>
<proteinExistence type="inferred from homology"/>
<keyword evidence="2 9" id="KW-0813">Transport</keyword>
<dbReference type="GO" id="GO:0005789">
    <property type="term" value="C:endoplasmic reticulum membrane"/>
    <property type="evidence" value="ECO:0007669"/>
    <property type="project" value="UniProtKB-SubCell"/>
</dbReference>
<comment type="similarity">
    <text evidence="1 9">Belongs to the YIF1 family.</text>
</comment>
<dbReference type="Pfam" id="PF03878">
    <property type="entry name" value="YIF1"/>
    <property type="match status" value="1"/>
</dbReference>
<evidence type="ECO:0000256" key="3">
    <source>
        <dbReference type="ARBA" id="ARBA00022692"/>
    </source>
</evidence>
<name>A0A7G2C845_9TRYP</name>
<feature type="transmembrane region" description="Helical" evidence="9">
    <location>
        <begin position="142"/>
        <end position="166"/>
    </location>
</feature>
<feature type="transmembrane region" description="Helical" evidence="9">
    <location>
        <begin position="172"/>
        <end position="194"/>
    </location>
</feature>
<comment type="function">
    <text evidence="9">Has a role in transport between endoplasmic reticulum and Golgi.</text>
</comment>
<evidence type="ECO:0000256" key="10">
    <source>
        <dbReference type="SAM" id="MobiDB-lite"/>
    </source>
</evidence>
<evidence type="ECO:0000256" key="1">
    <source>
        <dbReference type="ARBA" id="ARBA00009727"/>
    </source>
</evidence>
<evidence type="ECO:0000256" key="8">
    <source>
        <dbReference type="ARBA" id="ARBA00023136"/>
    </source>
</evidence>
<evidence type="ECO:0000256" key="4">
    <source>
        <dbReference type="ARBA" id="ARBA00022824"/>
    </source>
</evidence>
<evidence type="ECO:0000256" key="5">
    <source>
        <dbReference type="ARBA" id="ARBA00022927"/>
    </source>
</evidence>
<feature type="transmembrane region" description="Helical" evidence="9">
    <location>
        <begin position="277"/>
        <end position="295"/>
    </location>
</feature>
<evidence type="ECO:0000256" key="7">
    <source>
        <dbReference type="ARBA" id="ARBA00023034"/>
    </source>
</evidence>
<keyword evidence="4 9" id="KW-0256">Endoplasmic reticulum</keyword>
<dbReference type="GO" id="GO:0006888">
    <property type="term" value="P:endoplasmic reticulum to Golgi vesicle-mediated transport"/>
    <property type="evidence" value="ECO:0007669"/>
    <property type="project" value="UniProtKB-UniRule"/>
</dbReference>
<comment type="subcellular location">
    <subcellularLocation>
        <location evidence="9">Endoplasmic reticulum membrane</location>
        <topology evidence="9">Multi-pass membrane protein</topology>
    </subcellularLocation>
    <subcellularLocation>
        <location evidence="9">Golgi apparatus membrane</location>
        <topology evidence="9">Multi-pass membrane protein</topology>
    </subcellularLocation>
</comment>
<dbReference type="GO" id="GO:0000139">
    <property type="term" value="C:Golgi membrane"/>
    <property type="evidence" value="ECO:0007669"/>
    <property type="project" value="UniProtKB-SubCell"/>
</dbReference>
<dbReference type="EMBL" id="LR877148">
    <property type="protein sequence ID" value="CAD2215201.1"/>
    <property type="molecule type" value="Genomic_DNA"/>
</dbReference>
<dbReference type="PANTHER" id="PTHR14083">
    <property type="entry name" value="YIP1 INTERACTING FACTOR HOMOLOG YIF1 PROTEIN"/>
    <property type="match status" value="1"/>
</dbReference>
<protein>
    <recommendedName>
        <fullName evidence="9">Protein YIF1</fullName>
    </recommendedName>
</protein>
<evidence type="ECO:0000256" key="9">
    <source>
        <dbReference type="RuleBase" id="RU368073"/>
    </source>
</evidence>
<evidence type="ECO:0000313" key="11">
    <source>
        <dbReference type="EMBL" id="CAD2215201.1"/>
    </source>
</evidence>
<evidence type="ECO:0000256" key="6">
    <source>
        <dbReference type="ARBA" id="ARBA00022989"/>
    </source>
</evidence>
<feature type="region of interest" description="Disordered" evidence="10">
    <location>
        <begin position="1"/>
        <end position="33"/>
    </location>
</feature>
<dbReference type="InterPro" id="IPR005578">
    <property type="entry name" value="Yif1_fam"/>
</dbReference>
<dbReference type="GO" id="GO:0015031">
    <property type="term" value="P:protein transport"/>
    <property type="evidence" value="ECO:0007669"/>
    <property type="project" value="UniProtKB-KW"/>
</dbReference>
<feature type="transmembrane region" description="Helical" evidence="9">
    <location>
        <begin position="236"/>
        <end position="257"/>
    </location>
</feature>
<dbReference type="PANTHER" id="PTHR14083:SF0">
    <property type="entry name" value="YIP1D-INTERACTING FACTOR 1, ISOFORM C"/>
    <property type="match status" value="1"/>
</dbReference>
<accession>A0A7G2C845</accession>
<dbReference type="VEuPathDB" id="TriTrypDB:ADEAN_000265600"/>
<keyword evidence="8 9" id="KW-0472">Membrane</keyword>
<keyword evidence="3 9" id="KW-0812">Transmembrane</keyword>
<keyword evidence="12" id="KW-1185">Reference proteome</keyword>
<dbReference type="GO" id="GO:0005793">
    <property type="term" value="C:endoplasmic reticulum-Golgi intermediate compartment"/>
    <property type="evidence" value="ECO:0007669"/>
    <property type="project" value="UniProtKB-UniRule"/>
</dbReference>
<keyword evidence="5 9" id="KW-0653">Protein transport</keyword>
<gene>
    <name evidence="11" type="ORF">ADEAN_000265600</name>
</gene>
<organism evidence="11 12">
    <name type="scientific">Angomonas deanei</name>
    <dbReference type="NCBI Taxonomy" id="59799"/>
    <lineage>
        <taxon>Eukaryota</taxon>
        <taxon>Discoba</taxon>
        <taxon>Euglenozoa</taxon>
        <taxon>Kinetoplastea</taxon>
        <taxon>Metakinetoplastina</taxon>
        <taxon>Trypanosomatida</taxon>
        <taxon>Trypanosomatidae</taxon>
        <taxon>Strigomonadinae</taxon>
        <taxon>Angomonas</taxon>
    </lineage>
</organism>
<keyword evidence="6 9" id="KW-1133">Transmembrane helix</keyword>